<dbReference type="GO" id="GO:0005886">
    <property type="term" value="C:plasma membrane"/>
    <property type="evidence" value="ECO:0007669"/>
    <property type="project" value="UniProtKB-SubCell"/>
</dbReference>
<keyword evidence="5 10" id="KW-0552">Olfaction</keyword>
<feature type="transmembrane region" description="Helical" evidence="10">
    <location>
        <begin position="40"/>
        <end position="61"/>
    </location>
</feature>
<dbReference type="GO" id="GO:0007165">
    <property type="term" value="P:signal transduction"/>
    <property type="evidence" value="ECO:0007669"/>
    <property type="project" value="UniProtKB-KW"/>
</dbReference>
<dbReference type="InterPro" id="IPR004117">
    <property type="entry name" value="7tm6_olfct_rcpt"/>
</dbReference>
<comment type="subcellular location">
    <subcellularLocation>
        <location evidence="1 10">Cell membrane</location>
        <topology evidence="1 10">Multi-pass membrane protein</topology>
    </subcellularLocation>
</comment>
<evidence type="ECO:0000256" key="3">
    <source>
        <dbReference type="ARBA" id="ARBA00022606"/>
    </source>
</evidence>
<evidence type="ECO:0000256" key="8">
    <source>
        <dbReference type="ARBA" id="ARBA00023170"/>
    </source>
</evidence>
<keyword evidence="7 10" id="KW-0472">Membrane</keyword>
<evidence type="ECO:0000256" key="10">
    <source>
        <dbReference type="RuleBase" id="RU351113"/>
    </source>
</evidence>
<evidence type="ECO:0000256" key="9">
    <source>
        <dbReference type="ARBA" id="ARBA00023224"/>
    </source>
</evidence>
<dbReference type="EMBL" id="SGBU01000516">
    <property type="protein sequence ID" value="KAF3054292.1"/>
    <property type="molecule type" value="Genomic_DNA"/>
</dbReference>
<comment type="caution">
    <text evidence="11">The sequence shown here is derived from an EMBL/GenBank/DDBJ whole genome shotgun (WGS) entry which is preliminary data.</text>
</comment>
<keyword evidence="3 10" id="KW-0716">Sensory transduction</keyword>
<comment type="caution">
    <text evidence="10">Lacks conserved residue(s) required for the propagation of feature annotation.</text>
</comment>
<evidence type="ECO:0000256" key="6">
    <source>
        <dbReference type="ARBA" id="ARBA00022989"/>
    </source>
</evidence>
<evidence type="ECO:0000256" key="2">
    <source>
        <dbReference type="ARBA" id="ARBA00022475"/>
    </source>
</evidence>
<evidence type="ECO:0000256" key="1">
    <source>
        <dbReference type="ARBA" id="ARBA00004651"/>
    </source>
</evidence>
<keyword evidence="9 10" id="KW-0807">Transducer</keyword>
<protein>
    <recommendedName>
        <fullName evidence="10">Odorant receptor</fullName>
    </recommendedName>
</protein>
<keyword evidence="12" id="KW-1185">Reference proteome</keyword>
<dbReference type="PANTHER" id="PTHR21137:SF35">
    <property type="entry name" value="ODORANT RECEPTOR 19A-RELATED"/>
    <property type="match status" value="1"/>
</dbReference>
<dbReference type="AlphaFoldDB" id="A0A6G1LP05"/>
<proteinExistence type="inferred from homology"/>
<keyword evidence="6 10" id="KW-1133">Transmembrane helix</keyword>
<dbReference type="Pfam" id="PF02949">
    <property type="entry name" value="7tm_6"/>
    <property type="match status" value="1"/>
</dbReference>
<keyword evidence="8 10" id="KW-0675">Receptor</keyword>
<dbReference type="PANTHER" id="PTHR21137">
    <property type="entry name" value="ODORANT RECEPTOR"/>
    <property type="match status" value="1"/>
</dbReference>
<evidence type="ECO:0000313" key="11">
    <source>
        <dbReference type="EMBL" id="KAF3054292.1"/>
    </source>
</evidence>
<keyword evidence="4 10" id="KW-0812">Transmembrane</keyword>
<sequence>MTEILTLEKVLAFLKVDLAFACCWPLPVTATKSQKIRDKIFRWCCCLNGTLMSISLMYTLGLERDNMFLLMKVGCELSAFLQVPIQIILFTLQNDRLQTIIYEMENFIQQAKSEEKYVIQKYVDKCKLFYIMTLCCITTTAVAIIFGPLLLPQPFPIEVQYPFYVDKQPLKTVIYLHHVMVVYQSYVQVCSNVFVAVLLWFVAARFEILSHKFRKVRSFSEYKICIQLHQRLLRYAKDITMTIRYIALSSIGFSTVAVVFSGLTFLSRQPLTIKAQFLTVGTSALIEVFVCAWPADYVLNMSNNVCHAVYESLWYKTKVSLQKDLLYVVSRCQQPVSVTVPCMLPTLSLNYYASYLSTTFSYLTTFRIIFAVEDGPDI</sequence>
<keyword evidence="2" id="KW-1003">Cell membrane</keyword>
<evidence type="ECO:0000256" key="7">
    <source>
        <dbReference type="ARBA" id="ARBA00023136"/>
    </source>
</evidence>
<feature type="transmembrane region" description="Helical" evidence="10">
    <location>
        <begin position="186"/>
        <end position="208"/>
    </location>
</feature>
<comment type="similarity">
    <text evidence="10">Belongs to the insect chemoreceptor superfamily. Heteromeric odorant receptor channel (TC 1.A.69) family.</text>
</comment>
<feature type="transmembrane region" description="Helical" evidence="10">
    <location>
        <begin position="128"/>
        <end position="151"/>
    </location>
</feature>
<name>A0A6G1LP05_9HYME</name>
<feature type="transmembrane region" description="Helical" evidence="10">
    <location>
        <begin position="245"/>
        <end position="266"/>
    </location>
</feature>
<evidence type="ECO:0000256" key="5">
    <source>
        <dbReference type="ARBA" id="ARBA00022725"/>
    </source>
</evidence>
<evidence type="ECO:0000313" key="12">
    <source>
        <dbReference type="Proteomes" id="UP000479987"/>
    </source>
</evidence>
<accession>A0A6G1LP05</accession>
<organism evidence="11 12">
    <name type="scientific">Nylanderia fulva</name>
    <dbReference type="NCBI Taxonomy" id="613905"/>
    <lineage>
        <taxon>Eukaryota</taxon>
        <taxon>Metazoa</taxon>
        <taxon>Ecdysozoa</taxon>
        <taxon>Arthropoda</taxon>
        <taxon>Hexapoda</taxon>
        <taxon>Insecta</taxon>
        <taxon>Pterygota</taxon>
        <taxon>Neoptera</taxon>
        <taxon>Endopterygota</taxon>
        <taxon>Hymenoptera</taxon>
        <taxon>Apocrita</taxon>
        <taxon>Aculeata</taxon>
        <taxon>Formicoidea</taxon>
        <taxon>Formicidae</taxon>
        <taxon>Formicinae</taxon>
        <taxon>Nylanderia</taxon>
    </lineage>
</organism>
<dbReference type="Proteomes" id="UP000479987">
    <property type="component" value="Unassembled WGS sequence"/>
</dbReference>
<gene>
    <name evidence="11" type="primary">Or-253</name>
    <name evidence="11" type="synonym">Nful_v1.0-Or-253</name>
    <name evidence="11" type="ORF">NFUL_NFUL000359</name>
</gene>
<reference evidence="11 12" key="1">
    <citation type="submission" date="2019-08" db="EMBL/GenBank/DDBJ databases">
        <title>High quality draft denovo assembly of Nylanderia fulva.</title>
        <authorList>
            <person name="Vargo E.L."/>
            <person name="Tarone A.M."/>
            <person name="Konganti K.R."/>
        </authorList>
    </citation>
    <scope>NUCLEOTIDE SEQUENCE [LARGE SCALE GENOMIC DNA]</scope>
    <source>
        <strain evidence="11">TAMU-Nful-2015</strain>
        <tissue evidence="11">Whole body</tissue>
    </source>
</reference>
<dbReference type="GO" id="GO:0004984">
    <property type="term" value="F:olfactory receptor activity"/>
    <property type="evidence" value="ECO:0007669"/>
    <property type="project" value="InterPro"/>
</dbReference>
<evidence type="ECO:0000256" key="4">
    <source>
        <dbReference type="ARBA" id="ARBA00022692"/>
    </source>
</evidence>
<dbReference type="GO" id="GO:0005549">
    <property type="term" value="F:odorant binding"/>
    <property type="evidence" value="ECO:0007669"/>
    <property type="project" value="InterPro"/>
</dbReference>
<feature type="transmembrane region" description="Helical" evidence="10">
    <location>
        <begin position="67"/>
        <end position="92"/>
    </location>
</feature>